<evidence type="ECO:0000256" key="1">
    <source>
        <dbReference type="RuleBase" id="RU363097"/>
    </source>
</evidence>
<keyword evidence="1" id="KW-0560">Oxidoreductase</keyword>
<reference evidence="3 4" key="1">
    <citation type="journal article" date="2019" name="Commun. Biol.">
        <title>The bagworm genome reveals a unique fibroin gene that provides high tensile strength.</title>
        <authorList>
            <person name="Kono N."/>
            <person name="Nakamura H."/>
            <person name="Ohtoshi R."/>
            <person name="Tomita M."/>
            <person name="Numata K."/>
            <person name="Arakawa K."/>
        </authorList>
    </citation>
    <scope>NUCLEOTIDE SEQUENCE [LARGE SCALE GENOMIC DNA]</scope>
</reference>
<dbReference type="Proteomes" id="UP000299102">
    <property type="component" value="Unassembled WGS sequence"/>
</dbReference>
<dbReference type="STRING" id="151549.A0A4C1Z0M4"/>
<dbReference type="AlphaFoldDB" id="A0A4C1Z0M4"/>
<dbReference type="PANTHER" id="PTHR11011">
    <property type="entry name" value="MALE STERILITY PROTEIN 2-RELATED"/>
    <property type="match status" value="1"/>
</dbReference>
<dbReference type="Pfam" id="PF07993">
    <property type="entry name" value="NAD_binding_4"/>
    <property type="match status" value="1"/>
</dbReference>
<dbReference type="InterPro" id="IPR026055">
    <property type="entry name" value="FAR"/>
</dbReference>
<accession>A0A4C1Z0M4</accession>
<dbReference type="CDD" id="cd05236">
    <property type="entry name" value="FAR-N_SDR_e"/>
    <property type="match status" value="1"/>
</dbReference>
<dbReference type="PANTHER" id="PTHR11011:SF60">
    <property type="entry name" value="FATTY ACYL-COA REDUCTASE-RELATED"/>
    <property type="match status" value="1"/>
</dbReference>
<dbReference type="SUPFAM" id="SSF51735">
    <property type="entry name" value="NAD(P)-binding Rossmann-fold domains"/>
    <property type="match status" value="1"/>
</dbReference>
<comment type="catalytic activity">
    <reaction evidence="1">
        <text>a long-chain fatty acyl-CoA + 2 NADPH + 2 H(+) = a long-chain primary fatty alcohol + 2 NADP(+) + CoA</text>
        <dbReference type="Rhea" id="RHEA:52716"/>
        <dbReference type="ChEBI" id="CHEBI:15378"/>
        <dbReference type="ChEBI" id="CHEBI:57287"/>
        <dbReference type="ChEBI" id="CHEBI:57783"/>
        <dbReference type="ChEBI" id="CHEBI:58349"/>
        <dbReference type="ChEBI" id="CHEBI:77396"/>
        <dbReference type="ChEBI" id="CHEBI:83139"/>
        <dbReference type="EC" id="1.2.1.84"/>
    </reaction>
</comment>
<dbReference type="InterPro" id="IPR013120">
    <property type="entry name" value="FAR_NAD-bd"/>
</dbReference>
<evidence type="ECO:0000313" key="3">
    <source>
        <dbReference type="EMBL" id="GBP82281.1"/>
    </source>
</evidence>
<dbReference type="GO" id="GO:0080019">
    <property type="term" value="F:alcohol-forming very long-chain fatty acyl-CoA reductase activity"/>
    <property type="evidence" value="ECO:0007669"/>
    <property type="project" value="InterPro"/>
</dbReference>
<dbReference type="EC" id="1.2.1.84" evidence="1"/>
<dbReference type="Gene3D" id="3.40.50.720">
    <property type="entry name" value="NAD(P)-binding Rossmann-like Domain"/>
    <property type="match status" value="1"/>
</dbReference>
<comment type="function">
    <text evidence="1">Catalyzes the reduction of fatty acyl-CoA to fatty alcohols.</text>
</comment>
<keyword evidence="1" id="KW-0443">Lipid metabolism</keyword>
<organism evidence="3 4">
    <name type="scientific">Eumeta variegata</name>
    <name type="common">Bagworm moth</name>
    <name type="synonym">Eumeta japonica</name>
    <dbReference type="NCBI Taxonomy" id="151549"/>
    <lineage>
        <taxon>Eukaryota</taxon>
        <taxon>Metazoa</taxon>
        <taxon>Ecdysozoa</taxon>
        <taxon>Arthropoda</taxon>
        <taxon>Hexapoda</taxon>
        <taxon>Insecta</taxon>
        <taxon>Pterygota</taxon>
        <taxon>Neoptera</taxon>
        <taxon>Endopterygota</taxon>
        <taxon>Lepidoptera</taxon>
        <taxon>Glossata</taxon>
        <taxon>Ditrysia</taxon>
        <taxon>Tineoidea</taxon>
        <taxon>Psychidae</taxon>
        <taxon>Oiketicinae</taxon>
        <taxon>Eumeta</taxon>
    </lineage>
</organism>
<keyword evidence="1" id="KW-0521">NADP</keyword>
<proteinExistence type="inferred from homology"/>
<name>A0A4C1Z0M4_EUMVA</name>
<feature type="domain" description="Thioester reductase (TE)" evidence="2">
    <location>
        <begin position="6"/>
        <end position="293"/>
    </location>
</feature>
<comment type="similarity">
    <text evidence="1">Belongs to the fatty acyl-CoA reductase family.</text>
</comment>
<keyword evidence="1" id="KW-0444">Lipid biosynthesis</keyword>
<evidence type="ECO:0000259" key="2">
    <source>
        <dbReference type="Pfam" id="PF07993"/>
    </source>
</evidence>
<sequence length="357" mass="39489">MSSVDRSCPDIQKILLLARSKKDKDPSTRLQEQYDDTLYDKLRRMQPNFIQKIEIIEGDVGKKGLGLNDVDRNKITEEVHVIFHGAATVRLDETLKLAIETNTRGTKEMFLLAKSCTKLTAFVQISTSYRSKIGEVFYDAPLPTDKVIDLVDILDDELLEKFKKRIPVCITCEESNVVASVNGILVVLLVGVDVEDQMYMYQNLVGEYPNTYTYSKALAEDVVRQHSKILPVAVVRPSMVISTASEPVAGWIDNVYGPTGVTVGAGLGLLHSLHCDPNKKADLVPGDYVVNAIIAAAWRTAREYSGNGEDAPSDPAPPIYNVVSSVDNPLTWRQVQRLGDMDVVKVMSESGMVGRKT</sequence>
<dbReference type="EMBL" id="BGZK01001557">
    <property type="protein sequence ID" value="GBP82281.1"/>
    <property type="molecule type" value="Genomic_DNA"/>
</dbReference>
<comment type="caution">
    <text evidence="3">The sequence shown here is derived from an EMBL/GenBank/DDBJ whole genome shotgun (WGS) entry which is preliminary data.</text>
</comment>
<evidence type="ECO:0000313" key="4">
    <source>
        <dbReference type="Proteomes" id="UP000299102"/>
    </source>
</evidence>
<keyword evidence="4" id="KW-1185">Reference proteome</keyword>
<dbReference type="OrthoDB" id="429813at2759"/>
<dbReference type="GO" id="GO:0102965">
    <property type="term" value="F:alcohol-forming long-chain fatty acyl-CoA reductase activity"/>
    <property type="evidence" value="ECO:0007669"/>
    <property type="project" value="UniProtKB-EC"/>
</dbReference>
<dbReference type="GO" id="GO:0005777">
    <property type="term" value="C:peroxisome"/>
    <property type="evidence" value="ECO:0007669"/>
    <property type="project" value="TreeGrafter"/>
</dbReference>
<dbReference type="InterPro" id="IPR036291">
    <property type="entry name" value="NAD(P)-bd_dom_sf"/>
</dbReference>
<dbReference type="GO" id="GO:0035336">
    <property type="term" value="P:long-chain fatty-acyl-CoA metabolic process"/>
    <property type="evidence" value="ECO:0007669"/>
    <property type="project" value="TreeGrafter"/>
</dbReference>
<protein>
    <recommendedName>
        <fullName evidence="1">Fatty acyl-CoA reductase</fullName>
        <ecNumber evidence="1">1.2.1.84</ecNumber>
    </recommendedName>
</protein>
<gene>
    <name evidence="3" type="primary">wat</name>
    <name evidence="3" type="ORF">EVAR_86635_1</name>
</gene>